<proteinExistence type="predicted"/>
<dbReference type="OrthoDB" id="7405492at2759"/>
<organism evidence="2 3">
    <name type="scientific">Brenthis ino</name>
    <name type="common">lesser marbled fritillary</name>
    <dbReference type="NCBI Taxonomy" id="405034"/>
    <lineage>
        <taxon>Eukaryota</taxon>
        <taxon>Metazoa</taxon>
        <taxon>Ecdysozoa</taxon>
        <taxon>Arthropoda</taxon>
        <taxon>Hexapoda</taxon>
        <taxon>Insecta</taxon>
        <taxon>Pterygota</taxon>
        <taxon>Neoptera</taxon>
        <taxon>Endopterygota</taxon>
        <taxon>Lepidoptera</taxon>
        <taxon>Glossata</taxon>
        <taxon>Ditrysia</taxon>
        <taxon>Papilionoidea</taxon>
        <taxon>Nymphalidae</taxon>
        <taxon>Heliconiinae</taxon>
        <taxon>Argynnini</taxon>
        <taxon>Brenthis</taxon>
    </lineage>
</organism>
<feature type="non-terminal residue" evidence="2">
    <location>
        <position position="127"/>
    </location>
</feature>
<protein>
    <submittedName>
        <fullName evidence="2">Uncharacterized protein</fullName>
    </submittedName>
</protein>
<dbReference type="EMBL" id="OV170228">
    <property type="protein sequence ID" value="CAH0729748.1"/>
    <property type="molecule type" value="Genomic_DNA"/>
</dbReference>
<name>A0A8J9VSV7_9NEOP</name>
<dbReference type="AlphaFoldDB" id="A0A8J9VSV7"/>
<dbReference type="Proteomes" id="UP000838878">
    <property type="component" value="Chromosome 8"/>
</dbReference>
<sequence>MYAYLALVSLAASALTAPAPLSRLGYERVIDTRYNQVPKLLDYVLSDDYLNSQKNRVKLITRLRPEDAVVDNVILESNVVKIVKPVKKFEDGELVRHRRGYNLENVNVPARYPYLPVVRNNRFRRWG</sequence>
<evidence type="ECO:0000256" key="1">
    <source>
        <dbReference type="SAM" id="SignalP"/>
    </source>
</evidence>
<feature type="signal peptide" evidence="1">
    <location>
        <begin position="1"/>
        <end position="16"/>
    </location>
</feature>
<evidence type="ECO:0000313" key="3">
    <source>
        <dbReference type="Proteomes" id="UP000838878"/>
    </source>
</evidence>
<evidence type="ECO:0000313" key="2">
    <source>
        <dbReference type="EMBL" id="CAH0729748.1"/>
    </source>
</evidence>
<feature type="chain" id="PRO_5035437298" evidence="1">
    <location>
        <begin position="17"/>
        <end position="127"/>
    </location>
</feature>
<keyword evidence="1" id="KW-0732">Signal</keyword>
<reference evidence="2" key="1">
    <citation type="submission" date="2021-12" db="EMBL/GenBank/DDBJ databases">
        <authorList>
            <person name="Martin H S."/>
        </authorList>
    </citation>
    <scope>NUCLEOTIDE SEQUENCE</scope>
</reference>
<accession>A0A8J9VSV7</accession>
<keyword evidence="3" id="KW-1185">Reference proteome</keyword>
<gene>
    <name evidence="2" type="ORF">BINO364_LOCUS14804</name>
</gene>